<proteinExistence type="predicted"/>
<dbReference type="EMBL" id="GBRH01223728">
    <property type="protein sequence ID" value="JAD74167.1"/>
    <property type="molecule type" value="Transcribed_RNA"/>
</dbReference>
<protein>
    <submittedName>
        <fullName evidence="1">Uncharacterized protein</fullName>
    </submittedName>
</protein>
<sequence length="43" mass="5280">MHVLSVDKMITWDNKMHNINKEKRTSTKYGWWEWCGIKGQYHV</sequence>
<evidence type="ECO:0000313" key="1">
    <source>
        <dbReference type="EMBL" id="JAD74167.1"/>
    </source>
</evidence>
<reference evidence="1" key="2">
    <citation type="journal article" date="2015" name="Data Brief">
        <title>Shoot transcriptome of the giant reed, Arundo donax.</title>
        <authorList>
            <person name="Barrero R.A."/>
            <person name="Guerrero F.D."/>
            <person name="Moolhuijzen P."/>
            <person name="Goolsby J.A."/>
            <person name="Tidwell J."/>
            <person name="Bellgard S.E."/>
            <person name="Bellgard M.I."/>
        </authorList>
    </citation>
    <scope>NUCLEOTIDE SEQUENCE</scope>
    <source>
        <tissue evidence="1">Shoot tissue taken approximately 20 cm above the soil surface</tissue>
    </source>
</reference>
<dbReference type="AlphaFoldDB" id="A0A0A9CRQ9"/>
<name>A0A0A9CRQ9_ARUDO</name>
<accession>A0A0A9CRQ9</accession>
<organism evidence="1">
    <name type="scientific">Arundo donax</name>
    <name type="common">Giant reed</name>
    <name type="synonym">Donax arundinaceus</name>
    <dbReference type="NCBI Taxonomy" id="35708"/>
    <lineage>
        <taxon>Eukaryota</taxon>
        <taxon>Viridiplantae</taxon>
        <taxon>Streptophyta</taxon>
        <taxon>Embryophyta</taxon>
        <taxon>Tracheophyta</taxon>
        <taxon>Spermatophyta</taxon>
        <taxon>Magnoliopsida</taxon>
        <taxon>Liliopsida</taxon>
        <taxon>Poales</taxon>
        <taxon>Poaceae</taxon>
        <taxon>PACMAD clade</taxon>
        <taxon>Arundinoideae</taxon>
        <taxon>Arundineae</taxon>
        <taxon>Arundo</taxon>
    </lineage>
</organism>
<reference evidence="1" key="1">
    <citation type="submission" date="2014-09" db="EMBL/GenBank/DDBJ databases">
        <authorList>
            <person name="Magalhaes I.L.F."/>
            <person name="Oliveira U."/>
            <person name="Santos F.R."/>
            <person name="Vidigal T.H.D.A."/>
            <person name="Brescovit A.D."/>
            <person name="Santos A.J."/>
        </authorList>
    </citation>
    <scope>NUCLEOTIDE SEQUENCE</scope>
    <source>
        <tissue evidence="1">Shoot tissue taken approximately 20 cm above the soil surface</tissue>
    </source>
</reference>